<dbReference type="NCBIfam" id="TIGR01654">
    <property type="entry name" value="bact_immun_7tm"/>
    <property type="match status" value="1"/>
</dbReference>
<keyword evidence="1" id="KW-0812">Transmembrane</keyword>
<accession>A0AAE4NSW9</accession>
<proteinExistence type="predicted"/>
<organism evidence="3 4">
    <name type="scientific">Lactococcus lactis</name>
    <dbReference type="NCBI Taxonomy" id="1358"/>
    <lineage>
        <taxon>Bacteria</taxon>
        <taxon>Bacillati</taxon>
        <taxon>Bacillota</taxon>
        <taxon>Bacilli</taxon>
        <taxon>Lactobacillales</taxon>
        <taxon>Streptococcaceae</taxon>
        <taxon>Lactococcus</taxon>
    </lineage>
</organism>
<name>A0AAE4NSW9_9LACT</name>
<feature type="transmembrane region" description="Helical" evidence="1">
    <location>
        <begin position="193"/>
        <end position="214"/>
    </location>
</feature>
<dbReference type="RefSeq" id="WP_017863932.1">
    <property type="nucleotide sequence ID" value="NZ_JARQCP010000010.1"/>
</dbReference>
<feature type="transmembrane region" description="Helical" evidence="1">
    <location>
        <begin position="600"/>
        <end position="620"/>
    </location>
</feature>
<dbReference type="AlphaFoldDB" id="A0AAE4NSW9"/>
<protein>
    <submittedName>
        <fullName evidence="3">DUF1430 domain-containing protein</fullName>
    </submittedName>
</protein>
<evidence type="ECO:0000313" key="4">
    <source>
        <dbReference type="Proteomes" id="UP001186047"/>
    </source>
</evidence>
<feature type="transmembrane region" description="Helical" evidence="1">
    <location>
        <begin position="241"/>
        <end position="260"/>
    </location>
</feature>
<dbReference type="Proteomes" id="UP001186047">
    <property type="component" value="Unassembled WGS sequence"/>
</dbReference>
<feature type="transmembrane region" description="Helical" evidence="1">
    <location>
        <begin position="555"/>
        <end position="580"/>
    </location>
</feature>
<reference evidence="3" key="1">
    <citation type="submission" date="2023-10" db="EMBL/GenBank/DDBJ databases">
        <title>Production of high quality cheese from raw caw milk (raw cheese).</title>
        <authorList>
            <person name="Samouris G."/>
        </authorList>
    </citation>
    <scope>NUCLEOTIDE SEQUENCE</scope>
    <source>
        <strain evidence="3">M17-3</strain>
    </source>
</reference>
<feature type="transmembrane region" description="Helical" evidence="1">
    <location>
        <begin position="632"/>
        <end position="650"/>
    </location>
</feature>
<gene>
    <name evidence="3" type="ORF">RZO31_09205</name>
</gene>
<keyword evidence="1" id="KW-0472">Membrane</keyword>
<sequence length="662" mass="74681">MNKVIKFVLLILFSVISLSTANIIKNNEADKQVAKNFNVQGYRQIYLPSSIVDNEKIASIAEDVSSQIGASFVFRSSYGGYAGNGKGEIDLSSSKNNFVFYQTNYKEKNKKTYLSHGFKYNFWNAPLKDISKVQLENADIFVESRNDRHALQEFVKKINQTYHVKTNAQSLIVQPEGYMPDTASGFLYTNYNLILFIGISLVFFAVFLFVWLVGNNKAIATYRLNGAGSFMIGKRLFLEEFLIVSVVVYLVSSLLLFQSFNFDYSVLMFVMTFLVIGLSYISIGIVSSFSLANQINSKSFFKYSHYILYGIKAFVFLVTVSTTASLLYFVNTGFSTHTKLDYEYGVIYPAIGGYEGNNFSNPSALDLFYYAENHAGLYVNVLSANIDKVRTLSDLQVNTNYLSRFTVLSTENKKIKIDADQSSGVVLISEKYKSQLPQIKKYYASSDSLSSFQASTFKYYIIKNNQKLELLDGLDSKSTPDIIEVYTSKNIVDNGNINFLNSPVMKYKINGSIEKSYAPLIPIFKKYNVLESNPSMVRVADINKVDNLSTVGNPYSYAVTNGLVFLIFISMILATTIFYFETYKKKIAVKNLYGASFFNIYKSLFTLVFCQAVVFLAYAMTQSDKLVTAEALGIYFIIEISIIALVLRHLKKNLLLDVLKGE</sequence>
<feature type="transmembrane region" description="Helical" evidence="1">
    <location>
        <begin position="306"/>
        <end position="330"/>
    </location>
</feature>
<dbReference type="Pfam" id="PF07242">
    <property type="entry name" value="DUF1430"/>
    <property type="match status" value="1"/>
</dbReference>
<keyword evidence="1" id="KW-1133">Transmembrane helix</keyword>
<evidence type="ECO:0000256" key="2">
    <source>
        <dbReference type="SAM" id="SignalP"/>
    </source>
</evidence>
<feature type="signal peptide" evidence="2">
    <location>
        <begin position="1"/>
        <end position="21"/>
    </location>
</feature>
<feature type="transmembrane region" description="Helical" evidence="1">
    <location>
        <begin position="266"/>
        <end position="286"/>
    </location>
</feature>
<keyword evidence="2" id="KW-0732">Signal</keyword>
<evidence type="ECO:0000313" key="3">
    <source>
        <dbReference type="EMBL" id="MDV2633044.1"/>
    </source>
</evidence>
<dbReference type="EMBL" id="JAWHVL010000019">
    <property type="protein sequence ID" value="MDV2633044.1"/>
    <property type="molecule type" value="Genomic_DNA"/>
</dbReference>
<comment type="caution">
    <text evidence="3">The sequence shown here is derived from an EMBL/GenBank/DDBJ whole genome shotgun (WGS) entry which is preliminary data.</text>
</comment>
<feature type="chain" id="PRO_5042153151" evidence="2">
    <location>
        <begin position="22"/>
        <end position="662"/>
    </location>
</feature>
<dbReference type="InterPro" id="IPR006541">
    <property type="entry name" value="Bacteriocin_ass"/>
</dbReference>
<evidence type="ECO:0000256" key="1">
    <source>
        <dbReference type="SAM" id="Phobius"/>
    </source>
</evidence>